<dbReference type="PANTHER" id="PTHR16121:SF0">
    <property type="entry name" value="CAP-SPECIFIC MRNA (NUCLEOSIDE-2'-O-)-METHYLTRANSFERASE 1"/>
    <property type="match status" value="1"/>
</dbReference>
<evidence type="ECO:0000259" key="1">
    <source>
        <dbReference type="Pfam" id="PF01728"/>
    </source>
</evidence>
<dbReference type="GO" id="GO:0005634">
    <property type="term" value="C:nucleus"/>
    <property type="evidence" value="ECO:0007669"/>
    <property type="project" value="TreeGrafter"/>
</dbReference>
<organism evidence="2">
    <name type="scientific">viral metagenome</name>
    <dbReference type="NCBI Taxonomy" id="1070528"/>
    <lineage>
        <taxon>unclassified sequences</taxon>
        <taxon>metagenomes</taxon>
        <taxon>organismal metagenomes</taxon>
    </lineage>
</organism>
<dbReference type="GO" id="GO:0005737">
    <property type="term" value="C:cytoplasm"/>
    <property type="evidence" value="ECO:0007669"/>
    <property type="project" value="TreeGrafter"/>
</dbReference>
<dbReference type="InterPro" id="IPR002877">
    <property type="entry name" value="RNA_MeTrfase_FtsJ_dom"/>
</dbReference>
<dbReference type="Pfam" id="PF01728">
    <property type="entry name" value="FtsJ"/>
    <property type="match status" value="1"/>
</dbReference>
<dbReference type="Gene3D" id="3.40.50.12760">
    <property type="match status" value="1"/>
</dbReference>
<evidence type="ECO:0000313" key="2">
    <source>
        <dbReference type="EMBL" id="QHT38389.1"/>
    </source>
</evidence>
<accession>A0A6C0FCV1</accession>
<dbReference type="SUPFAM" id="SSF53335">
    <property type="entry name" value="S-adenosyl-L-methionine-dependent methyltransferases"/>
    <property type="match status" value="1"/>
</dbReference>
<dbReference type="InterPro" id="IPR050851">
    <property type="entry name" value="mRNA_Cap_2O-Ribose_MeTrfase"/>
</dbReference>
<proteinExistence type="predicted"/>
<dbReference type="AlphaFoldDB" id="A0A6C0FCV1"/>
<sequence length="354" mass="41348">MCEHLFHFRFKLPENDCPKPERDICYDVQNKIKILANLKKKIDNYYDSTKKYNIWNCMSRELNPYEGVSELYNIITISRAFFKLSEILFSFDIKIPPNSSSLHLCEAPGGFVQSSLLHFNTNLQSFVSISLDSSIKFHKDIKRNKKGTVIIEDITSVCGSDIIHDHTPEKGYEFITADGAFDVSDNYEEQEKISLDLLFNEITIALSSQSVGGTFIIKLFDFFLDKTWRLITWLKKCYTHVYICKPPSSRPVNSERYCVCIGFIRHFHYPILENSLVNFKFFLTEKLLDFQIESLEKVFHHITINETYPSLSEERQNTLHERLELAKKGQQNYIAIYLKKPNRYSSFSLATPYL</sequence>
<feature type="domain" description="Ribosomal RNA methyltransferase FtsJ" evidence="1">
    <location>
        <begin position="78"/>
        <end position="263"/>
    </location>
</feature>
<dbReference type="EMBL" id="MN738829">
    <property type="protein sequence ID" value="QHT38389.1"/>
    <property type="molecule type" value="Genomic_DNA"/>
</dbReference>
<dbReference type="PANTHER" id="PTHR16121">
    <property type="entry name" value="CAP-SPECIFIC MRNA (NUCLEOSIDE-2'-O-)-METHYLTRANSFERASE 1-RELATED"/>
    <property type="match status" value="1"/>
</dbReference>
<reference evidence="2" key="1">
    <citation type="journal article" date="2020" name="Nature">
        <title>Giant virus diversity and host interactions through global metagenomics.</title>
        <authorList>
            <person name="Schulz F."/>
            <person name="Roux S."/>
            <person name="Paez-Espino D."/>
            <person name="Jungbluth S."/>
            <person name="Walsh D.A."/>
            <person name="Denef V.J."/>
            <person name="McMahon K.D."/>
            <person name="Konstantinidis K.T."/>
            <person name="Eloe-Fadrosh E.A."/>
            <person name="Kyrpides N.C."/>
            <person name="Woyke T."/>
        </authorList>
    </citation>
    <scope>NUCLEOTIDE SEQUENCE</scope>
    <source>
        <strain evidence="2">GVMAG-S-ERX556101-89</strain>
    </source>
</reference>
<name>A0A6C0FCV1_9ZZZZ</name>
<dbReference type="GO" id="GO:0006370">
    <property type="term" value="P:7-methylguanosine mRNA capping"/>
    <property type="evidence" value="ECO:0007669"/>
    <property type="project" value="TreeGrafter"/>
</dbReference>
<dbReference type="GO" id="GO:0032259">
    <property type="term" value="P:methylation"/>
    <property type="evidence" value="ECO:0007669"/>
    <property type="project" value="InterPro"/>
</dbReference>
<protein>
    <recommendedName>
        <fullName evidence="1">Ribosomal RNA methyltransferase FtsJ domain-containing protein</fullName>
    </recommendedName>
</protein>
<dbReference type="InterPro" id="IPR029063">
    <property type="entry name" value="SAM-dependent_MTases_sf"/>
</dbReference>
<dbReference type="GO" id="GO:0004483">
    <property type="term" value="F:methyltransferase cap1 activity"/>
    <property type="evidence" value="ECO:0007669"/>
    <property type="project" value="UniProtKB-ARBA"/>
</dbReference>